<reference evidence="10 11" key="1">
    <citation type="submission" date="2019-08" db="EMBL/GenBank/DDBJ databases">
        <title>Complete genome sequence of Candidatus Uab amorphum.</title>
        <authorList>
            <person name="Shiratori T."/>
            <person name="Suzuki S."/>
            <person name="Kakizawa Y."/>
            <person name="Ishida K."/>
        </authorList>
    </citation>
    <scope>NUCLEOTIDE SEQUENCE [LARGE SCALE GENOMIC DNA]</scope>
    <source>
        <strain evidence="10 11">SRT547</strain>
    </source>
</reference>
<keyword evidence="11" id="KW-1185">Reference proteome</keyword>
<dbReference type="InterPro" id="IPR023213">
    <property type="entry name" value="CAT-like_dom_sf"/>
</dbReference>
<dbReference type="GO" id="GO:0005737">
    <property type="term" value="C:cytoplasm"/>
    <property type="evidence" value="ECO:0007669"/>
    <property type="project" value="TreeGrafter"/>
</dbReference>
<dbReference type="InterPro" id="IPR001078">
    <property type="entry name" value="2-oxoacid_DH_actylTfrase"/>
</dbReference>
<accession>A0A5S9F2X7</accession>
<dbReference type="OrthoDB" id="9805770at2"/>
<evidence type="ECO:0000256" key="4">
    <source>
        <dbReference type="ARBA" id="ARBA00022679"/>
    </source>
</evidence>
<keyword evidence="5 7" id="KW-0450">Lipoyl</keyword>
<dbReference type="InterPro" id="IPR050743">
    <property type="entry name" value="2-oxoacid_DH_E2_comp"/>
</dbReference>
<evidence type="ECO:0000256" key="5">
    <source>
        <dbReference type="ARBA" id="ARBA00022823"/>
    </source>
</evidence>
<dbReference type="EC" id="2.3.1.-" evidence="7"/>
<dbReference type="Proteomes" id="UP000326354">
    <property type="component" value="Chromosome"/>
</dbReference>
<dbReference type="EMBL" id="AP019860">
    <property type="protein sequence ID" value="BBM84157.1"/>
    <property type="molecule type" value="Genomic_DNA"/>
</dbReference>
<keyword evidence="4 7" id="KW-0808">Transferase</keyword>
<dbReference type="PROSITE" id="PS50968">
    <property type="entry name" value="BIOTINYL_LIPOYL"/>
    <property type="match status" value="1"/>
</dbReference>
<dbReference type="PROSITE" id="PS51826">
    <property type="entry name" value="PSBD"/>
    <property type="match status" value="1"/>
</dbReference>
<dbReference type="GO" id="GO:0031405">
    <property type="term" value="F:lipoic acid binding"/>
    <property type="evidence" value="ECO:0007669"/>
    <property type="project" value="TreeGrafter"/>
</dbReference>
<protein>
    <recommendedName>
        <fullName evidence="7">Dihydrolipoamide acetyltransferase component of pyruvate dehydrogenase complex</fullName>
        <ecNumber evidence="7">2.3.1.-</ecNumber>
    </recommendedName>
</protein>
<dbReference type="SUPFAM" id="SSF52777">
    <property type="entry name" value="CoA-dependent acyltransferases"/>
    <property type="match status" value="1"/>
</dbReference>
<evidence type="ECO:0000313" key="10">
    <source>
        <dbReference type="EMBL" id="BBM84157.1"/>
    </source>
</evidence>
<dbReference type="PANTHER" id="PTHR43178:SF5">
    <property type="entry name" value="LIPOAMIDE ACYLTRANSFERASE COMPONENT OF BRANCHED-CHAIN ALPHA-KETO ACID DEHYDROGENASE COMPLEX, MITOCHONDRIAL"/>
    <property type="match status" value="1"/>
</dbReference>
<dbReference type="InterPro" id="IPR011053">
    <property type="entry name" value="Single_hybrid_motif"/>
</dbReference>
<evidence type="ECO:0000256" key="1">
    <source>
        <dbReference type="ARBA" id="ARBA00001938"/>
    </source>
</evidence>
<dbReference type="KEGG" id="uam:UABAM_02513"/>
<dbReference type="PANTHER" id="PTHR43178">
    <property type="entry name" value="DIHYDROLIPOAMIDE ACETYLTRANSFERASE COMPONENT OF PYRUVATE DEHYDROGENASE COMPLEX"/>
    <property type="match status" value="1"/>
</dbReference>
<dbReference type="SUPFAM" id="SSF51230">
    <property type="entry name" value="Single hybrid motif"/>
    <property type="match status" value="1"/>
</dbReference>
<keyword evidence="10" id="KW-0670">Pyruvate</keyword>
<evidence type="ECO:0000256" key="3">
    <source>
        <dbReference type="ARBA" id="ARBA00011484"/>
    </source>
</evidence>
<comment type="subunit">
    <text evidence="3">Forms a 24-polypeptide structural core with octahedral symmetry.</text>
</comment>
<dbReference type="AlphaFoldDB" id="A0A5S9F2X7"/>
<evidence type="ECO:0000259" key="8">
    <source>
        <dbReference type="PROSITE" id="PS50968"/>
    </source>
</evidence>
<keyword evidence="6 7" id="KW-0012">Acyltransferase</keyword>
<dbReference type="Gene3D" id="4.10.320.10">
    <property type="entry name" value="E3-binding domain"/>
    <property type="match status" value="1"/>
</dbReference>
<dbReference type="Pfam" id="PF02817">
    <property type="entry name" value="E3_binding"/>
    <property type="match status" value="1"/>
</dbReference>
<organism evidence="10 11">
    <name type="scientific">Uabimicrobium amorphum</name>
    <dbReference type="NCBI Taxonomy" id="2596890"/>
    <lineage>
        <taxon>Bacteria</taxon>
        <taxon>Pseudomonadati</taxon>
        <taxon>Planctomycetota</taxon>
        <taxon>Candidatus Uabimicrobiia</taxon>
        <taxon>Candidatus Uabimicrobiales</taxon>
        <taxon>Candidatus Uabimicrobiaceae</taxon>
        <taxon>Candidatus Uabimicrobium</taxon>
    </lineage>
</organism>
<dbReference type="Pfam" id="PF00364">
    <property type="entry name" value="Biotin_lipoyl"/>
    <property type="match status" value="1"/>
</dbReference>
<dbReference type="GO" id="GO:0016407">
    <property type="term" value="F:acetyltransferase activity"/>
    <property type="evidence" value="ECO:0007669"/>
    <property type="project" value="TreeGrafter"/>
</dbReference>
<sequence>MPFVFKFPDIGEGITEGKILEWYVEVGQQIKSDQKVVKMETDKVVDDIPSPRTGVVIARHGNVGDVIDVGHPLIEIQVEGESESAPAQDAKEQKKEIAYGVVGNLEVASDNDVLPSSSEGDAEQVATASTQKKVLATPAVRAFARRSKVDIRQVKGTGPGGRVTRKDIEGFAGQSSTFTPAARQPVNVAKDAPVTIESLSQIRKTIAKRMLESKQVSAHMTVFEEVEVSDLEKLRKSQKQKFKDRGAGLSYLPFIIKAVVTSLKANPVLNSQMDLANDRLIYKHEYNIGIAVDTPSGLVVPVIRDADKKSIFELSVAIQDLATRGRERKLSRDELQGGTFTITNFGSIAGIFGTPILNQPEVAILGVGRARQMPIVKDDELAIGRILPLSLSVDHCLIDGGDATRFLKGVMDLLNDPMELLMMQ</sequence>
<dbReference type="Pfam" id="PF00198">
    <property type="entry name" value="2-oxoacid_dh"/>
    <property type="match status" value="1"/>
</dbReference>
<comment type="cofactor">
    <cofactor evidence="1 7">
        <name>(R)-lipoate</name>
        <dbReference type="ChEBI" id="CHEBI:83088"/>
    </cofactor>
</comment>
<dbReference type="InterPro" id="IPR004167">
    <property type="entry name" value="PSBD"/>
</dbReference>
<dbReference type="InterPro" id="IPR036625">
    <property type="entry name" value="E3-bd_dom_sf"/>
</dbReference>
<evidence type="ECO:0000256" key="7">
    <source>
        <dbReference type="RuleBase" id="RU003423"/>
    </source>
</evidence>
<dbReference type="InterPro" id="IPR000089">
    <property type="entry name" value="Biotin_lipoyl"/>
</dbReference>
<proteinExistence type="inferred from homology"/>
<dbReference type="Gene3D" id="2.40.50.100">
    <property type="match status" value="1"/>
</dbReference>
<evidence type="ECO:0000259" key="9">
    <source>
        <dbReference type="PROSITE" id="PS51826"/>
    </source>
</evidence>
<dbReference type="Gene3D" id="3.30.559.10">
    <property type="entry name" value="Chloramphenicol acetyltransferase-like domain"/>
    <property type="match status" value="1"/>
</dbReference>
<evidence type="ECO:0000313" key="11">
    <source>
        <dbReference type="Proteomes" id="UP000326354"/>
    </source>
</evidence>
<gene>
    <name evidence="10" type="ORF">UABAM_02513</name>
</gene>
<evidence type="ECO:0000256" key="6">
    <source>
        <dbReference type="ARBA" id="ARBA00023315"/>
    </source>
</evidence>
<name>A0A5S9F2X7_UABAM</name>
<dbReference type="CDD" id="cd06849">
    <property type="entry name" value="lipoyl_domain"/>
    <property type="match status" value="1"/>
</dbReference>
<comment type="similarity">
    <text evidence="2 7">Belongs to the 2-oxoacid dehydrogenase family.</text>
</comment>
<dbReference type="SUPFAM" id="SSF47005">
    <property type="entry name" value="Peripheral subunit-binding domain of 2-oxo acid dehydrogenase complex"/>
    <property type="match status" value="1"/>
</dbReference>
<dbReference type="InterPro" id="IPR003016">
    <property type="entry name" value="2-oxoA_DH_lipoyl-BS"/>
</dbReference>
<feature type="domain" description="Peripheral subunit-binding (PSBD)" evidence="9">
    <location>
        <begin position="135"/>
        <end position="172"/>
    </location>
</feature>
<dbReference type="PROSITE" id="PS00189">
    <property type="entry name" value="LIPOYL"/>
    <property type="match status" value="1"/>
</dbReference>
<feature type="domain" description="Lipoyl-binding" evidence="8">
    <location>
        <begin position="2"/>
        <end position="77"/>
    </location>
</feature>
<dbReference type="RefSeq" id="WP_151968329.1">
    <property type="nucleotide sequence ID" value="NZ_AP019860.1"/>
</dbReference>
<dbReference type="FunFam" id="3.30.559.10:FF:000007">
    <property type="entry name" value="Dihydrolipoamide acetyltransferase component of pyruvate dehydrogenase complex"/>
    <property type="match status" value="1"/>
</dbReference>
<evidence type="ECO:0000256" key="2">
    <source>
        <dbReference type="ARBA" id="ARBA00007317"/>
    </source>
</evidence>